<evidence type="ECO:0008006" key="4">
    <source>
        <dbReference type="Google" id="ProtNLM"/>
    </source>
</evidence>
<feature type="chain" id="PRO_5039521885" description="Oligomerization/nucleic acid binding protein" evidence="1">
    <location>
        <begin position="22"/>
        <end position="90"/>
    </location>
</feature>
<reference evidence="2" key="1">
    <citation type="submission" date="2021-03" db="EMBL/GenBank/DDBJ databases">
        <title>Whole genome shotgun sequence of Actinoplanes auranticolor NBRC 12245.</title>
        <authorList>
            <person name="Komaki H."/>
            <person name="Tamura T."/>
        </authorList>
    </citation>
    <scope>NUCLEOTIDE SEQUENCE</scope>
    <source>
        <strain evidence="2">NBRC 12245</strain>
    </source>
</reference>
<evidence type="ECO:0000313" key="2">
    <source>
        <dbReference type="EMBL" id="GIM64340.1"/>
    </source>
</evidence>
<dbReference type="Proteomes" id="UP000681340">
    <property type="component" value="Unassembled WGS sequence"/>
</dbReference>
<sequence length="90" mass="9708">MIFMVLLTITLAAIVVATAWSAVKDADKDTADGTAEAEAVPVPAVPETLEGVLARQLLEGEITGPQYRRAVQRLAERDADRHPLSVPRED</sequence>
<gene>
    <name evidence="2" type="ORF">Aau02nite_09760</name>
</gene>
<evidence type="ECO:0000256" key="1">
    <source>
        <dbReference type="SAM" id="SignalP"/>
    </source>
</evidence>
<dbReference type="AlphaFoldDB" id="A0A919S5B4"/>
<dbReference type="EMBL" id="BOQL01000010">
    <property type="protein sequence ID" value="GIM64340.1"/>
    <property type="molecule type" value="Genomic_DNA"/>
</dbReference>
<name>A0A919S5B4_9ACTN</name>
<feature type="signal peptide" evidence="1">
    <location>
        <begin position="1"/>
        <end position="21"/>
    </location>
</feature>
<proteinExistence type="predicted"/>
<organism evidence="2 3">
    <name type="scientific">Actinoplanes auranticolor</name>
    <dbReference type="NCBI Taxonomy" id="47988"/>
    <lineage>
        <taxon>Bacteria</taxon>
        <taxon>Bacillati</taxon>
        <taxon>Actinomycetota</taxon>
        <taxon>Actinomycetes</taxon>
        <taxon>Micromonosporales</taxon>
        <taxon>Micromonosporaceae</taxon>
        <taxon>Actinoplanes</taxon>
    </lineage>
</organism>
<comment type="caution">
    <text evidence="2">The sequence shown here is derived from an EMBL/GenBank/DDBJ whole genome shotgun (WGS) entry which is preliminary data.</text>
</comment>
<evidence type="ECO:0000313" key="3">
    <source>
        <dbReference type="Proteomes" id="UP000681340"/>
    </source>
</evidence>
<protein>
    <recommendedName>
        <fullName evidence="4">Oligomerization/nucleic acid binding protein</fullName>
    </recommendedName>
</protein>
<keyword evidence="1" id="KW-0732">Signal</keyword>
<keyword evidence="3" id="KW-1185">Reference proteome</keyword>
<accession>A0A919S5B4</accession>